<dbReference type="SUPFAM" id="SSF75217">
    <property type="entry name" value="alpha/beta knot"/>
    <property type="match status" value="1"/>
</dbReference>
<dbReference type="SUPFAM" id="SSF50249">
    <property type="entry name" value="Nucleic acid-binding proteins"/>
    <property type="match status" value="1"/>
</dbReference>
<dbReference type="OrthoDB" id="4144at2157"/>
<dbReference type="Proteomes" id="UP000006681">
    <property type="component" value="Chromosome"/>
</dbReference>
<dbReference type="Pfam" id="PF02598">
    <property type="entry name" value="Methyltrn_RNA_3"/>
    <property type="match status" value="1"/>
</dbReference>
<organism evidence="1 2">
    <name type="scientific">Vulcanisaeta distributa (strain DSM 14429 / JCM 11212 / NBRC 100878 / IC-017)</name>
    <dbReference type="NCBI Taxonomy" id="572478"/>
    <lineage>
        <taxon>Archaea</taxon>
        <taxon>Thermoproteota</taxon>
        <taxon>Thermoprotei</taxon>
        <taxon>Thermoproteales</taxon>
        <taxon>Thermoproteaceae</taxon>
        <taxon>Vulcanisaeta</taxon>
    </lineage>
</organism>
<dbReference type="InterPro" id="IPR012340">
    <property type="entry name" value="NA-bd_OB-fold"/>
</dbReference>
<dbReference type="Gene3D" id="2.40.50.140">
    <property type="entry name" value="Nucleic acid-binding proteins"/>
    <property type="match status" value="1"/>
</dbReference>
<proteinExistence type="predicted"/>
<dbReference type="EMBL" id="CP002100">
    <property type="protein sequence ID" value="ADN50306.1"/>
    <property type="molecule type" value="Genomic_DNA"/>
</dbReference>
<evidence type="ECO:0008006" key="3">
    <source>
        <dbReference type="Google" id="ProtNLM"/>
    </source>
</evidence>
<dbReference type="InterPro" id="IPR003750">
    <property type="entry name" value="Put_MeTrfase-C9orf114-like"/>
</dbReference>
<dbReference type="eggNOG" id="arCOG04069">
    <property type="taxonomic scope" value="Archaea"/>
</dbReference>
<name>E1QPL0_VULDI</name>
<gene>
    <name evidence="1" type="ordered locus">Vdis_0916</name>
</gene>
<keyword evidence="2" id="KW-1185">Reference proteome</keyword>
<dbReference type="RefSeq" id="WP_013336031.1">
    <property type="nucleotide sequence ID" value="NC_014537.1"/>
</dbReference>
<dbReference type="HOGENOM" id="CLU_017233_1_0_2"/>
<accession>E1QPL0</accession>
<dbReference type="Gene3D" id="3.40.1280.10">
    <property type="match status" value="1"/>
</dbReference>
<dbReference type="PANTHER" id="PTHR12150">
    <property type="entry name" value="CLASS IV SAM-BINDING METHYLTRANSFERASE-RELATED"/>
    <property type="match status" value="1"/>
</dbReference>
<dbReference type="STRING" id="572478.Vdis_0916"/>
<reference evidence="2" key="2">
    <citation type="journal article" date="2010" name="Stand. Genomic Sci.">
        <title>Complete genome sequence of Vulcanisaeta distributa type strain (IC-017T).</title>
        <authorList>
            <person name="Mavromatis K."/>
            <person name="Sikorski J."/>
            <person name="Pabst E."/>
            <person name="Teshima H."/>
            <person name="Lapidus A."/>
            <person name="Lucas S."/>
            <person name="Nolan M."/>
            <person name="Glavina Del Rio T."/>
            <person name="Cheng J."/>
            <person name="Bruce D."/>
            <person name="Goodwin L."/>
            <person name="Pitluck S."/>
            <person name="Liolios K."/>
            <person name="Ivanova N."/>
            <person name="Mikhailova N."/>
            <person name="Pati A."/>
            <person name="Chen A."/>
            <person name="Palaniappan K."/>
            <person name="Land M."/>
            <person name="Hauser L."/>
            <person name="Chang Y."/>
            <person name="Jeffries C."/>
            <person name="Rohde M."/>
            <person name="Spring S."/>
            <person name="Goker M."/>
            <person name="Wirth R."/>
            <person name="Woyke T."/>
            <person name="Bristow J."/>
            <person name="Eisen J."/>
            <person name="Markowitz V."/>
            <person name="Hugenholtz P."/>
            <person name="Klenk H."/>
            <person name="Kyrpides N."/>
        </authorList>
    </citation>
    <scope>NUCLEOTIDE SEQUENCE [LARGE SCALE GENOMIC DNA]</scope>
    <source>
        <strain evidence="2">DSM 14429 / JCM 11212 / NBRC 100878 / IC-017</strain>
    </source>
</reference>
<dbReference type="GeneID" id="9751845"/>
<dbReference type="PANTHER" id="PTHR12150:SF13">
    <property type="entry name" value="METHYLTRANSFERASE C9ORF114-RELATED"/>
    <property type="match status" value="1"/>
</dbReference>
<dbReference type="AlphaFoldDB" id="E1QPL0"/>
<sequence length="286" mass="32532">MRVLRLKPTIDIAIPSDFLAESPDDREAIRKIGYLGRGAAIFQVSKIIVYRHKLAGERDRTNFIIKNLQYLVTPPYLRKDLFKLDRDLKYAGLLPPLKTPNHAPEGMPQRGEYREGIVVKWDGYFSIIKIGEGVYAKVPKPMPLGTRVIVQIDAQTTRGDTYRAHVVPRDRLSVYWGFEAEVVELSRLFSDYDYVILTGKEGMNIKDAMEQLRSALSRDRVLVVFGSPYHGVDEILRAEGMEEALRKYPFINFIPGQGVETVRTEEAVIAVLSILNLVRYLHGSLP</sequence>
<dbReference type="InterPro" id="IPR029028">
    <property type="entry name" value="Alpha/beta_knot_MTases"/>
</dbReference>
<dbReference type="KEGG" id="vdi:Vdis_0916"/>
<dbReference type="InterPro" id="IPR029026">
    <property type="entry name" value="tRNA_m1G_MTases_N"/>
</dbReference>
<dbReference type="CDD" id="cd18086">
    <property type="entry name" value="HsC9orf114-like"/>
    <property type="match status" value="1"/>
</dbReference>
<evidence type="ECO:0000313" key="2">
    <source>
        <dbReference type="Proteomes" id="UP000006681"/>
    </source>
</evidence>
<protein>
    <recommendedName>
        <fullName evidence="3">RNA-binding protein</fullName>
    </recommendedName>
</protein>
<evidence type="ECO:0000313" key="1">
    <source>
        <dbReference type="EMBL" id="ADN50306.1"/>
    </source>
</evidence>
<reference evidence="1 2" key="1">
    <citation type="journal article" date="2010" name="Stand. Genomic Sci.">
        <title>Complete genome sequence of Vulcanisaeta distributa type strain (IC-017).</title>
        <authorList>
            <person name="Mavromatis K."/>
            <person name="Sikorski J."/>
            <person name="Pabst E."/>
            <person name="Teshima H."/>
            <person name="Lapidus A."/>
            <person name="Lucas S."/>
            <person name="Nolan M."/>
            <person name="Glavina Del Rio T."/>
            <person name="Cheng J.F."/>
            <person name="Bruce D."/>
            <person name="Goodwin L."/>
            <person name="Pitluck S."/>
            <person name="Liolios K."/>
            <person name="Ivanova N."/>
            <person name="Mikhailova N."/>
            <person name="Pati A."/>
            <person name="Chen A."/>
            <person name="Palaniappan K."/>
            <person name="Land M."/>
            <person name="Hauser L."/>
            <person name="Chang Y.J."/>
            <person name="Jeffries C.D."/>
            <person name="Rohde M."/>
            <person name="Spring S."/>
            <person name="Goker M."/>
            <person name="Wirth R."/>
            <person name="Woyke T."/>
            <person name="Bristow J."/>
            <person name="Eisen J.A."/>
            <person name="Markowitz V."/>
            <person name="Hugenholtz P."/>
            <person name="Klenk H.P."/>
            <person name="Kyrpides N.C."/>
        </authorList>
    </citation>
    <scope>NUCLEOTIDE SEQUENCE [LARGE SCALE GENOMIC DNA]</scope>
    <source>
        <strain evidence="2">DSM 14429 / JCM 11212 / NBRC 100878 / IC-017</strain>
    </source>
</reference>